<dbReference type="GO" id="GO:0005737">
    <property type="term" value="C:cytoplasm"/>
    <property type="evidence" value="ECO:0007669"/>
    <property type="project" value="UniProtKB-SubCell"/>
</dbReference>
<feature type="domain" description="PUA" evidence="9">
    <location>
        <begin position="8"/>
        <end position="93"/>
    </location>
</feature>
<evidence type="ECO:0000256" key="7">
    <source>
        <dbReference type="ARBA" id="ARBA00022884"/>
    </source>
</evidence>
<dbReference type="PROSITE" id="PS50890">
    <property type="entry name" value="PUA"/>
    <property type="match status" value="1"/>
</dbReference>
<evidence type="ECO:0000256" key="3">
    <source>
        <dbReference type="ARBA" id="ARBA00022552"/>
    </source>
</evidence>
<dbReference type="GO" id="GO:0032259">
    <property type="term" value="P:methylation"/>
    <property type="evidence" value="ECO:0007669"/>
    <property type="project" value="UniProtKB-KW"/>
</dbReference>
<comment type="subcellular location">
    <subcellularLocation>
        <location evidence="1">Cytoplasm</location>
    </subcellularLocation>
</comment>
<dbReference type="Proteomes" id="UP000681035">
    <property type="component" value="Chromosome"/>
</dbReference>
<evidence type="ECO:0000256" key="4">
    <source>
        <dbReference type="ARBA" id="ARBA00022603"/>
    </source>
</evidence>
<evidence type="ECO:0000313" key="11">
    <source>
        <dbReference type="Proteomes" id="UP000681035"/>
    </source>
</evidence>
<dbReference type="Gene3D" id="3.30.750.80">
    <property type="entry name" value="RNA methyltransferase domain (HRMD) like"/>
    <property type="match status" value="1"/>
</dbReference>
<evidence type="ECO:0000259" key="9">
    <source>
        <dbReference type="SMART" id="SM00359"/>
    </source>
</evidence>
<dbReference type="PANTHER" id="PTHR42873">
    <property type="entry name" value="RIBOSOMAL RNA LARGE SUBUNIT METHYLTRANSFERASE"/>
    <property type="match status" value="1"/>
</dbReference>
<evidence type="ECO:0000256" key="6">
    <source>
        <dbReference type="ARBA" id="ARBA00022691"/>
    </source>
</evidence>
<keyword evidence="3" id="KW-0698">rRNA processing</keyword>
<dbReference type="PANTHER" id="PTHR42873:SF1">
    <property type="entry name" value="S-ADENOSYLMETHIONINE-DEPENDENT METHYLTRANSFERASE DOMAIN-CONTAINING PROTEIN"/>
    <property type="match status" value="1"/>
</dbReference>
<keyword evidence="5" id="KW-0808">Transferase</keyword>
<protein>
    <submittedName>
        <fullName evidence="10">SAM-dependent methyltransferase</fullName>
    </submittedName>
</protein>
<keyword evidence="2" id="KW-0963">Cytoplasm</keyword>
<proteinExistence type="inferred from homology"/>
<evidence type="ECO:0000256" key="5">
    <source>
        <dbReference type="ARBA" id="ARBA00022679"/>
    </source>
</evidence>
<dbReference type="Gene3D" id="2.30.130.10">
    <property type="entry name" value="PUA domain"/>
    <property type="match status" value="1"/>
</dbReference>
<evidence type="ECO:0000256" key="8">
    <source>
        <dbReference type="ARBA" id="ARBA00038091"/>
    </source>
</evidence>
<dbReference type="CDD" id="cd11572">
    <property type="entry name" value="RlmI_M_like"/>
    <property type="match status" value="1"/>
</dbReference>
<dbReference type="EMBL" id="AP023418">
    <property type="protein sequence ID" value="BCK80307.1"/>
    <property type="molecule type" value="Genomic_DNA"/>
</dbReference>
<accession>A0A810Q232</accession>
<dbReference type="CDD" id="cd21153">
    <property type="entry name" value="PUA_RlmI"/>
    <property type="match status" value="1"/>
</dbReference>
<dbReference type="AlphaFoldDB" id="A0A810Q232"/>
<comment type="similarity">
    <text evidence="8">Belongs to the methyltransferase superfamily. RlmI family.</text>
</comment>
<dbReference type="GO" id="GO:0006364">
    <property type="term" value="P:rRNA processing"/>
    <property type="evidence" value="ECO:0007669"/>
    <property type="project" value="UniProtKB-KW"/>
</dbReference>
<organism evidence="10 11">
    <name type="scientific">Vescimonas coprocola</name>
    <dbReference type="NCBI Taxonomy" id="2714355"/>
    <lineage>
        <taxon>Bacteria</taxon>
        <taxon>Bacillati</taxon>
        <taxon>Bacillota</taxon>
        <taxon>Clostridia</taxon>
        <taxon>Eubacteriales</taxon>
        <taxon>Oscillospiraceae</taxon>
        <taxon>Vescimonas</taxon>
    </lineage>
</organism>
<dbReference type="KEGG" id="vcop:MM50RIKEN_00700"/>
<dbReference type="Gene3D" id="3.40.50.150">
    <property type="entry name" value="Vaccinia Virus protein VP39"/>
    <property type="match status" value="1"/>
</dbReference>
<dbReference type="SUPFAM" id="SSF53335">
    <property type="entry name" value="S-adenosyl-L-methionine-dependent methyltransferases"/>
    <property type="match status" value="1"/>
</dbReference>
<dbReference type="Pfam" id="PF10672">
    <property type="entry name" value="Methyltrans_SAM"/>
    <property type="match status" value="1"/>
</dbReference>
<dbReference type="CDD" id="cd02440">
    <property type="entry name" value="AdoMet_MTases"/>
    <property type="match status" value="1"/>
</dbReference>
<gene>
    <name evidence="10" type="ORF">MM50RIKEN_00700</name>
</gene>
<dbReference type="InterPro" id="IPR015947">
    <property type="entry name" value="PUA-like_sf"/>
</dbReference>
<dbReference type="GO" id="GO:0008168">
    <property type="term" value="F:methyltransferase activity"/>
    <property type="evidence" value="ECO:0007669"/>
    <property type="project" value="UniProtKB-KW"/>
</dbReference>
<evidence type="ECO:0000256" key="2">
    <source>
        <dbReference type="ARBA" id="ARBA00022490"/>
    </source>
</evidence>
<keyword evidence="11" id="KW-1185">Reference proteome</keyword>
<keyword evidence="4 10" id="KW-0489">Methyltransferase</keyword>
<dbReference type="GO" id="GO:0003723">
    <property type="term" value="F:RNA binding"/>
    <property type="evidence" value="ECO:0007669"/>
    <property type="project" value="UniProtKB-KW"/>
</dbReference>
<keyword evidence="7" id="KW-0694">RNA-binding</keyword>
<dbReference type="SMART" id="SM00359">
    <property type="entry name" value="PUA"/>
    <property type="match status" value="1"/>
</dbReference>
<dbReference type="Pfam" id="PF17785">
    <property type="entry name" value="PUA_3"/>
    <property type="match status" value="1"/>
</dbReference>
<dbReference type="InterPro" id="IPR041532">
    <property type="entry name" value="RlmI-like_PUA"/>
</dbReference>
<evidence type="ECO:0000256" key="1">
    <source>
        <dbReference type="ARBA" id="ARBA00004496"/>
    </source>
</evidence>
<dbReference type="InterPro" id="IPR029063">
    <property type="entry name" value="SAM-dependent_MTases_sf"/>
</dbReference>
<sequence>MKAQRPYPQITITPKGEAALVGGHPWVYEGEVTGLSGPVSDGQLVDVISRRGSWLGCGFFNSRSRIRVRVLSRNPNDRFDRAFWRRRIQYAWDYRKTVMGPEDSRCCRVIFGEADGFPGLTVDRFESVLVAQVLCLGMELIKEELFSLLLEVLRSDGQDVVGVYERNDVAIRGLEGMEQGKGWHPVGGEKAPDFTAVDIEENGIRYTVDFENGQKTGFFLDQKYNRQAVAKLARGRTVLDCFTHTGSFALNAARGGAKHVTAVDVSEFAVACARENARRNGLSDVMECVAANVFDLLPQLEQQPKRYDFIILDPPAFTKSRKTTQRAMTGYKEINYRAMRLLPRGGYLATCSCSHFATEELFLKMLRSAAKDAGVQLRQIEARQQCCDHPILWGVEETNYLKFYLFQVV</sequence>
<dbReference type="InterPro" id="IPR002478">
    <property type="entry name" value="PUA"/>
</dbReference>
<dbReference type="SUPFAM" id="SSF88697">
    <property type="entry name" value="PUA domain-like"/>
    <property type="match status" value="1"/>
</dbReference>
<name>A0A810Q232_9FIRM</name>
<dbReference type="InterPro" id="IPR036974">
    <property type="entry name" value="PUA_sf"/>
</dbReference>
<keyword evidence="6" id="KW-0949">S-adenosyl-L-methionine</keyword>
<reference evidence="10" key="1">
    <citation type="submission" date="2020-09" db="EMBL/GenBank/DDBJ databases">
        <title>New species isolated from human feces.</title>
        <authorList>
            <person name="Kitahara M."/>
            <person name="Shigeno Y."/>
            <person name="Shime M."/>
            <person name="Matsumoto Y."/>
            <person name="Nakamura S."/>
            <person name="Motooka D."/>
            <person name="Fukuoka S."/>
            <person name="Nishikawa H."/>
            <person name="Benno Y."/>
        </authorList>
    </citation>
    <scope>NUCLEOTIDE SEQUENCE</scope>
    <source>
        <strain evidence="10">MM50</strain>
    </source>
</reference>
<evidence type="ECO:0000313" key="10">
    <source>
        <dbReference type="EMBL" id="BCK80307.1"/>
    </source>
</evidence>
<dbReference type="RefSeq" id="WP_213541280.1">
    <property type="nucleotide sequence ID" value="NZ_AP023418.1"/>
</dbReference>
<dbReference type="InterPro" id="IPR019614">
    <property type="entry name" value="SAM-dep_methyl-trfase"/>
</dbReference>